<dbReference type="SUPFAM" id="SSF53756">
    <property type="entry name" value="UDP-Glycosyltransferase/glycogen phosphorylase"/>
    <property type="match status" value="1"/>
</dbReference>
<dbReference type="AlphaFoldDB" id="A0A5S9IK95"/>
<dbReference type="InterPro" id="IPR001296">
    <property type="entry name" value="Glyco_trans_1"/>
</dbReference>
<evidence type="ECO:0000313" key="2">
    <source>
        <dbReference type="EMBL" id="BBM82610.1"/>
    </source>
</evidence>
<feature type="domain" description="Glycosyl transferase family 1" evidence="1">
    <location>
        <begin position="210"/>
        <end position="344"/>
    </location>
</feature>
<evidence type="ECO:0000313" key="3">
    <source>
        <dbReference type="Proteomes" id="UP000326354"/>
    </source>
</evidence>
<dbReference type="Proteomes" id="UP000326354">
    <property type="component" value="Chromosome"/>
</dbReference>
<protein>
    <submittedName>
        <fullName evidence="2">Mannosylglucosylglycerate synthase</fullName>
    </submittedName>
</protein>
<evidence type="ECO:0000259" key="1">
    <source>
        <dbReference type="Pfam" id="PF00534"/>
    </source>
</evidence>
<dbReference type="CDD" id="cd03801">
    <property type="entry name" value="GT4_PimA-like"/>
    <property type="match status" value="1"/>
</dbReference>
<dbReference type="EMBL" id="AP019860">
    <property type="protein sequence ID" value="BBM82610.1"/>
    <property type="molecule type" value="Genomic_DNA"/>
</dbReference>
<dbReference type="OrthoDB" id="9762705at2"/>
<dbReference type="PANTHER" id="PTHR12526">
    <property type="entry name" value="GLYCOSYLTRANSFERASE"/>
    <property type="match status" value="1"/>
</dbReference>
<name>A0A5S9IK95_UABAM</name>
<keyword evidence="3" id="KW-1185">Reference proteome</keyword>
<dbReference type="Pfam" id="PF00534">
    <property type="entry name" value="Glycos_transf_1"/>
    <property type="match status" value="1"/>
</dbReference>
<sequence length="420" mass="47956">MKIALLHFRAGETDGVSLEMDKWKKAIGNIGGECTIIAGSGGDYNDPYLSYRHDDVVKFFANAFTKLSVTEDELRVAYKEIYSHACRALTSIFNSVKPDSVVVNNIYSLPLNLPLAVAISDVCGKRGIEIIGFHHDFYWEREIYNVTCPFIAELVEEYFPPQNLARHLVINSIAQQSLSERKDLPSKVVDNYFDFEEVTFAKDDYNSQLRSTLGIAENDIFALHATRIVKRKSIEFALEVCAQMQKCTQRKVHLIFPGLEEDPPYYEMLHRYAKEIGFSPTFVPDLCTHTRKEGTFSLWDFYVTADVVTYTSTYEGWGNQLIEAIAAMKPIVIYEYPVYKSNIKPLGFELFSLGDSYTKAGDVLQLPRQRVKDTAQSVLEFIENPQPQILQKNYDIAKEHLSINALEKVCYRLFCEKKSS</sequence>
<dbReference type="KEGG" id="uam:UABAM_00953"/>
<gene>
    <name evidence="2" type="ORF">UABAM_00953</name>
</gene>
<reference evidence="2 3" key="1">
    <citation type="submission" date="2019-08" db="EMBL/GenBank/DDBJ databases">
        <title>Complete genome sequence of Candidatus Uab amorphum.</title>
        <authorList>
            <person name="Shiratori T."/>
            <person name="Suzuki S."/>
            <person name="Kakizawa Y."/>
            <person name="Ishida K."/>
        </authorList>
    </citation>
    <scope>NUCLEOTIDE SEQUENCE [LARGE SCALE GENOMIC DNA]</scope>
    <source>
        <strain evidence="2 3">SRT547</strain>
    </source>
</reference>
<dbReference type="PANTHER" id="PTHR12526:SF628">
    <property type="entry name" value="MANNOSYLGLUCOSYLGLYCERATE SYNTHASE"/>
    <property type="match status" value="1"/>
</dbReference>
<proteinExistence type="predicted"/>
<dbReference type="GO" id="GO:0016757">
    <property type="term" value="F:glycosyltransferase activity"/>
    <property type="evidence" value="ECO:0007669"/>
    <property type="project" value="InterPro"/>
</dbReference>
<organism evidence="2 3">
    <name type="scientific">Uabimicrobium amorphum</name>
    <dbReference type="NCBI Taxonomy" id="2596890"/>
    <lineage>
        <taxon>Bacteria</taxon>
        <taxon>Pseudomonadati</taxon>
        <taxon>Planctomycetota</taxon>
        <taxon>Candidatus Uabimicrobiia</taxon>
        <taxon>Candidatus Uabimicrobiales</taxon>
        <taxon>Candidatus Uabimicrobiaceae</taxon>
        <taxon>Candidatus Uabimicrobium</taxon>
    </lineage>
</organism>
<accession>A0A5S9IK95</accession>
<dbReference type="RefSeq" id="WP_151966846.1">
    <property type="nucleotide sequence ID" value="NZ_AP019860.1"/>
</dbReference>
<dbReference type="Gene3D" id="3.40.50.2000">
    <property type="entry name" value="Glycogen Phosphorylase B"/>
    <property type="match status" value="1"/>
</dbReference>